<feature type="compositionally biased region" description="Basic residues" evidence="1">
    <location>
        <begin position="7"/>
        <end position="24"/>
    </location>
</feature>
<feature type="compositionally biased region" description="Basic and acidic residues" evidence="1">
    <location>
        <begin position="189"/>
        <end position="200"/>
    </location>
</feature>
<feature type="compositionally biased region" description="Basic and acidic residues" evidence="1">
    <location>
        <begin position="25"/>
        <end position="37"/>
    </location>
</feature>
<evidence type="ECO:0000313" key="3">
    <source>
        <dbReference type="Proteomes" id="UP000184330"/>
    </source>
</evidence>
<feature type="region of interest" description="Disordered" evidence="1">
    <location>
        <begin position="1"/>
        <end position="76"/>
    </location>
</feature>
<evidence type="ECO:0000313" key="2">
    <source>
        <dbReference type="EMBL" id="CZR56143.1"/>
    </source>
</evidence>
<organism evidence="2 3">
    <name type="scientific">Phialocephala subalpina</name>
    <dbReference type="NCBI Taxonomy" id="576137"/>
    <lineage>
        <taxon>Eukaryota</taxon>
        <taxon>Fungi</taxon>
        <taxon>Dikarya</taxon>
        <taxon>Ascomycota</taxon>
        <taxon>Pezizomycotina</taxon>
        <taxon>Leotiomycetes</taxon>
        <taxon>Helotiales</taxon>
        <taxon>Mollisiaceae</taxon>
        <taxon>Phialocephala</taxon>
        <taxon>Phialocephala fortinii species complex</taxon>
    </lineage>
</organism>
<gene>
    <name evidence="2" type="ORF">PAC_06031</name>
</gene>
<protein>
    <submittedName>
        <fullName evidence="2">Uncharacterized protein</fullName>
    </submittedName>
</protein>
<dbReference type="EMBL" id="FJOG01000007">
    <property type="protein sequence ID" value="CZR56143.1"/>
    <property type="molecule type" value="Genomic_DNA"/>
</dbReference>
<feature type="compositionally biased region" description="Pro residues" evidence="1">
    <location>
        <begin position="172"/>
        <end position="182"/>
    </location>
</feature>
<dbReference type="AlphaFoldDB" id="A0A1L7WTR6"/>
<name>A0A1L7WTR6_9HELO</name>
<keyword evidence="3" id="KW-1185">Reference proteome</keyword>
<proteinExistence type="predicted"/>
<accession>A0A1L7WTR6</accession>
<feature type="region of interest" description="Disordered" evidence="1">
    <location>
        <begin position="160"/>
        <end position="212"/>
    </location>
</feature>
<dbReference type="OrthoDB" id="3562229at2759"/>
<sequence length="212" mass="23685">MTLRGYTRPKKDSKKSQSSRRHSPLRLDRGSFHDGPGRDYASFAAAQAARMQQDPRSCLRRPPPGMSERVPFAGGPYGVRFQDQQALAERLEFMNLGPDYPGHGEGMPQMPHGPPPESAGYSGLPKCITLRSKDFTDREVAAMYVAHFIRHGSETWVFKFPDEENTSGGSEPGPPPEQPAPVPQHRQRRDPGIARMKEQKFGPFGRASKRDE</sequence>
<evidence type="ECO:0000256" key="1">
    <source>
        <dbReference type="SAM" id="MobiDB-lite"/>
    </source>
</evidence>
<reference evidence="2 3" key="1">
    <citation type="submission" date="2016-03" db="EMBL/GenBank/DDBJ databases">
        <authorList>
            <person name="Ploux O."/>
        </authorList>
    </citation>
    <scope>NUCLEOTIDE SEQUENCE [LARGE SCALE GENOMIC DNA]</scope>
    <source>
        <strain evidence="2 3">UAMH 11012</strain>
    </source>
</reference>
<dbReference type="Proteomes" id="UP000184330">
    <property type="component" value="Unassembled WGS sequence"/>
</dbReference>